<reference evidence="1 2" key="1">
    <citation type="submission" date="2019-10" db="EMBL/GenBank/DDBJ databases">
        <title>Dictyobacter vulcani sp. nov., within the class Ktedonobacteria, isolated from soil of volcanic Mt. Zao.</title>
        <authorList>
            <person name="Zheng Y."/>
            <person name="Wang C.M."/>
            <person name="Sakai Y."/>
            <person name="Abe K."/>
            <person name="Yokota A."/>
            <person name="Yabe S."/>
        </authorList>
    </citation>
    <scope>NUCLEOTIDE SEQUENCE [LARGE SCALE GENOMIC DNA]</scope>
    <source>
        <strain evidence="1 2">W12</strain>
    </source>
</reference>
<dbReference type="Proteomes" id="UP000326912">
    <property type="component" value="Unassembled WGS sequence"/>
</dbReference>
<dbReference type="AlphaFoldDB" id="A0A5J4KQ53"/>
<sequence length="79" mass="8754">MQNVSPFNFASDDDVEGFEDVERLFSKLEKFTPPADMVARIMGAVVNLPSPQELQKMQDSAPTYAQEGLIVLHNGKEPS</sequence>
<dbReference type="RefSeq" id="WP_151759421.1">
    <property type="nucleotide sequence ID" value="NZ_BKZW01000004.1"/>
</dbReference>
<evidence type="ECO:0000313" key="1">
    <source>
        <dbReference type="EMBL" id="GER91828.1"/>
    </source>
</evidence>
<gene>
    <name evidence="1" type="ORF">KDW_59900</name>
</gene>
<evidence type="ECO:0000313" key="2">
    <source>
        <dbReference type="Proteomes" id="UP000326912"/>
    </source>
</evidence>
<accession>A0A5J4KQ53</accession>
<protein>
    <submittedName>
        <fullName evidence="1">Uncharacterized protein</fullName>
    </submittedName>
</protein>
<organism evidence="1 2">
    <name type="scientific">Dictyobacter vulcani</name>
    <dbReference type="NCBI Taxonomy" id="2607529"/>
    <lineage>
        <taxon>Bacteria</taxon>
        <taxon>Bacillati</taxon>
        <taxon>Chloroflexota</taxon>
        <taxon>Ktedonobacteria</taxon>
        <taxon>Ktedonobacterales</taxon>
        <taxon>Dictyobacteraceae</taxon>
        <taxon>Dictyobacter</taxon>
    </lineage>
</organism>
<keyword evidence="2" id="KW-1185">Reference proteome</keyword>
<proteinExistence type="predicted"/>
<comment type="caution">
    <text evidence="1">The sequence shown here is derived from an EMBL/GenBank/DDBJ whole genome shotgun (WGS) entry which is preliminary data.</text>
</comment>
<name>A0A5J4KQ53_9CHLR</name>
<dbReference type="EMBL" id="BKZW01000004">
    <property type="protein sequence ID" value="GER91828.1"/>
    <property type="molecule type" value="Genomic_DNA"/>
</dbReference>